<dbReference type="SFLD" id="SFLDG01066">
    <property type="entry name" value="organic_radical-activating_enz"/>
    <property type="match status" value="1"/>
</dbReference>
<dbReference type="InterPro" id="IPR050014">
    <property type="entry name" value="T4HPD_activ_SAM"/>
</dbReference>
<name>A0A1H8FRL9_9FIRM</name>
<evidence type="ECO:0000256" key="3">
    <source>
        <dbReference type="ARBA" id="ARBA00022485"/>
    </source>
</evidence>
<keyword evidence="8" id="KW-0411">Iron-sulfur</keyword>
<dbReference type="InterPro" id="IPR058240">
    <property type="entry name" value="rSAM_sf"/>
</dbReference>
<dbReference type="GO" id="GO:0016829">
    <property type="term" value="F:lyase activity"/>
    <property type="evidence" value="ECO:0007669"/>
    <property type="project" value="UniProtKB-KW"/>
</dbReference>
<dbReference type="SFLD" id="SFLDS00029">
    <property type="entry name" value="Radical_SAM"/>
    <property type="match status" value="1"/>
</dbReference>
<dbReference type="RefSeq" id="WP_091974275.1">
    <property type="nucleotide sequence ID" value="NZ_CAUWDX010000018.1"/>
</dbReference>
<dbReference type="InterPro" id="IPR034457">
    <property type="entry name" value="Organic_radical-activating"/>
</dbReference>
<dbReference type="InterPro" id="IPR040074">
    <property type="entry name" value="BssD/PflA/YjjW"/>
</dbReference>
<dbReference type="PROSITE" id="PS00198">
    <property type="entry name" value="4FE4S_FER_1"/>
    <property type="match status" value="1"/>
</dbReference>
<dbReference type="InterPro" id="IPR017900">
    <property type="entry name" value="4Fe4S_Fe_S_CS"/>
</dbReference>
<dbReference type="SFLD" id="SFLDG01118">
    <property type="entry name" value="activating_enzymes__group_2"/>
    <property type="match status" value="1"/>
</dbReference>
<evidence type="ECO:0000259" key="10">
    <source>
        <dbReference type="PROSITE" id="PS51379"/>
    </source>
</evidence>
<evidence type="ECO:0000256" key="9">
    <source>
        <dbReference type="ARBA" id="ARBA00047365"/>
    </source>
</evidence>
<evidence type="ECO:0000256" key="5">
    <source>
        <dbReference type="ARBA" id="ARBA00022723"/>
    </source>
</evidence>
<keyword evidence="12" id="KW-0456">Lyase</keyword>
<dbReference type="SUPFAM" id="SSF54862">
    <property type="entry name" value="4Fe-4S ferredoxins"/>
    <property type="match status" value="1"/>
</dbReference>
<keyword evidence="3" id="KW-0004">4Fe-4S</keyword>
<evidence type="ECO:0000256" key="7">
    <source>
        <dbReference type="ARBA" id="ARBA00023004"/>
    </source>
</evidence>
<keyword evidence="5" id="KW-0479">Metal-binding</keyword>
<evidence type="ECO:0000256" key="4">
    <source>
        <dbReference type="ARBA" id="ARBA00022691"/>
    </source>
</evidence>
<dbReference type="GO" id="GO:0051539">
    <property type="term" value="F:4 iron, 4 sulfur cluster binding"/>
    <property type="evidence" value="ECO:0007669"/>
    <property type="project" value="UniProtKB-KW"/>
</dbReference>
<dbReference type="Gene3D" id="3.20.20.70">
    <property type="entry name" value="Aldolase class I"/>
    <property type="match status" value="1"/>
</dbReference>
<dbReference type="PROSITE" id="PS51918">
    <property type="entry name" value="RADICAL_SAM"/>
    <property type="match status" value="1"/>
</dbReference>
<protein>
    <submittedName>
        <fullName evidence="12">Pyruvate formate lyase activating enzyme</fullName>
    </submittedName>
</protein>
<comment type="cofactor">
    <cofactor evidence="1">
        <name>[4Fe-4S] cluster</name>
        <dbReference type="ChEBI" id="CHEBI:49883"/>
    </cofactor>
</comment>
<dbReference type="InterPro" id="IPR007197">
    <property type="entry name" value="rSAM"/>
</dbReference>
<dbReference type="PROSITE" id="PS01087">
    <property type="entry name" value="RADICAL_ACTIVATING"/>
    <property type="match status" value="1"/>
</dbReference>
<dbReference type="InterPro" id="IPR012839">
    <property type="entry name" value="Organic_radical_activase"/>
</dbReference>
<evidence type="ECO:0000256" key="1">
    <source>
        <dbReference type="ARBA" id="ARBA00001966"/>
    </source>
</evidence>
<dbReference type="NCBIfam" id="TIGR02494">
    <property type="entry name" value="PFLE_PFLC"/>
    <property type="match status" value="1"/>
</dbReference>
<dbReference type="SUPFAM" id="SSF102114">
    <property type="entry name" value="Radical SAM enzymes"/>
    <property type="match status" value="1"/>
</dbReference>
<dbReference type="AlphaFoldDB" id="A0A1H8FRL9"/>
<evidence type="ECO:0000256" key="8">
    <source>
        <dbReference type="ARBA" id="ARBA00023014"/>
    </source>
</evidence>
<evidence type="ECO:0000256" key="6">
    <source>
        <dbReference type="ARBA" id="ARBA00023002"/>
    </source>
</evidence>
<comment type="similarity">
    <text evidence="2">Belongs to the organic radical-activating enzymes family.</text>
</comment>
<reference evidence="12 13" key="1">
    <citation type="submission" date="2016-10" db="EMBL/GenBank/DDBJ databases">
        <authorList>
            <person name="de Groot N.N."/>
        </authorList>
    </citation>
    <scope>NUCLEOTIDE SEQUENCE [LARGE SCALE GENOMIC DNA]</scope>
    <source>
        <strain evidence="12 13">Calf135</strain>
    </source>
</reference>
<dbReference type="GO" id="GO:0043364">
    <property type="term" value="F:glycyl-radical enzyme activating activity"/>
    <property type="evidence" value="ECO:0007669"/>
    <property type="project" value="InterPro"/>
</dbReference>
<sequence>MKPLIINIQKCSIHDGPGIRTTVFFKGCPLSCAWCHNPESQNFQVDFMYDPEKCTHCYTCIEKCEHDAICVKDGKLLRLEDECELCGTCLDWCLSGSRELVGDEYSITELVKEIEKDSMFYEESGGGVTLSGGEVMCQNIEYLDKLINRLHDKDIDIAIDTCGYAPKENFEKLYPKVDRFLYDIKLVDEDLHKKFTGKSNDLILDNLKYLDSVGANINIRIPLIEGVNVDEDNKEIEKIIKLLKPLRISAVNLLPYHNIMEHKYCKLDKEYRCSEFKKPSTEKLEEIKNLFLINNFNNVKIGG</sequence>
<dbReference type="NCBIfam" id="NF043069">
    <property type="entry name" value="T4HPD_activ_SAM"/>
    <property type="match status" value="1"/>
</dbReference>
<dbReference type="Pfam" id="PF04055">
    <property type="entry name" value="Radical_SAM"/>
    <property type="match status" value="1"/>
</dbReference>
<keyword evidence="13" id="KW-1185">Reference proteome</keyword>
<keyword evidence="7" id="KW-0408">Iron</keyword>
<dbReference type="InterPro" id="IPR013785">
    <property type="entry name" value="Aldolase_TIM"/>
</dbReference>
<dbReference type="InterPro" id="IPR001989">
    <property type="entry name" value="Radical_activat_CS"/>
</dbReference>
<dbReference type="Proteomes" id="UP000199512">
    <property type="component" value="Unassembled WGS sequence"/>
</dbReference>
<comment type="catalytic activity">
    <reaction evidence="9">
        <text>glycyl-[protein] + reduced [flavodoxin] + S-adenosyl-L-methionine = glycin-2-yl radical-[protein] + semiquinone [flavodoxin] + 5'-deoxyadenosine + L-methionine + H(+)</text>
        <dbReference type="Rhea" id="RHEA:61976"/>
        <dbReference type="Rhea" id="RHEA-COMP:10622"/>
        <dbReference type="Rhea" id="RHEA-COMP:14480"/>
        <dbReference type="Rhea" id="RHEA-COMP:15993"/>
        <dbReference type="Rhea" id="RHEA-COMP:15994"/>
        <dbReference type="ChEBI" id="CHEBI:15378"/>
        <dbReference type="ChEBI" id="CHEBI:17319"/>
        <dbReference type="ChEBI" id="CHEBI:29947"/>
        <dbReference type="ChEBI" id="CHEBI:32722"/>
        <dbReference type="ChEBI" id="CHEBI:57618"/>
        <dbReference type="ChEBI" id="CHEBI:57844"/>
        <dbReference type="ChEBI" id="CHEBI:59789"/>
        <dbReference type="ChEBI" id="CHEBI:140311"/>
    </reaction>
</comment>
<dbReference type="PIRSF" id="PIRSF000371">
    <property type="entry name" value="PFL_act_enz"/>
    <property type="match status" value="1"/>
</dbReference>
<keyword evidence="12" id="KW-0670">Pyruvate</keyword>
<evidence type="ECO:0000313" key="12">
    <source>
        <dbReference type="EMBL" id="SEN34336.1"/>
    </source>
</evidence>
<evidence type="ECO:0000313" key="13">
    <source>
        <dbReference type="Proteomes" id="UP000199512"/>
    </source>
</evidence>
<keyword evidence="6" id="KW-0560">Oxidoreductase</keyword>
<dbReference type="PROSITE" id="PS51379">
    <property type="entry name" value="4FE4S_FER_2"/>
    <property type="match status" value="1"/>
</dbReference>
<dbReference type="PANTHER" id="PTHR30352">
    <property type="entry name" value="PYRUVATE FORMATE-LYASE-ACTIVATING ENZYME"/>
    <property type="match status" value="1"/>
</dbReference>
<organism evidence="12 13">
    <name type="scientific">Peptostreptococcus russellii</name>
    <dbReference type="NCBI Taxonomy" id="215200"/>
    <lineage>
        <taxon>Bacteria</taxon>
        <taxon>Bacillati</taxon>
        <taxon>Bacillota</taxon>
        <taxon>Clostridia</taxon>
        <taxon>Peptostreptococcales</taxon>
        <taxon>Peptostreptococcaceae</taxon>
        <taxon>Peptostreptococcus</taxon>
    </lineage>
</organism>
<keyword evidence="4" id="KW-0949">S-adenosyl-L-methionine</keyword>
<gene>
    <name evidence="12" type="ORF">SAMN05216454_102221</name>
</gene>
<dbReference type="STRING" id="215200.SAMN05216454_102221"/>
<accession>A0A1H8FRL9</accession>
<evidence type="ECO:0000256" key="2">
    <source>
        <dbReference type="ARBA" id="ARBA00009777"/>
    </source>
</evidence>
<dbReference type="EMBL" id="FODF01000002">
    <property type="protein sequence ID" value="SEN34336.1"/>
    <property type="molecule type" value="Genomic_DNA"/>
</dbReference>
<dbReference type="GO" id="GO:0046872">
    <property type="term" value="F:metal ion binding"/>
    <property type="evidence" value="ECO:0007669"/>
    <property type="project" value="UniProtKB-KW"/>
</dbReference>
<evidence type="ECO:0000259" key="11">
    <source>
        <dbReference type="PROSITE" id="PS51918"/>
    </source>
</evidence>
<proteinExistence type="inferred from homology"/>
<dbReference type="Pfam" id="PF00037">
    <property type="entry name" value="Fer4"/>
    <property type="match status" value="1"/>
</dbReference>
<dbReference type="OrthoDB" id="9782387at2"/>
<dbReference type="InterPro" id="IPR017896">
    <property type="entry name" value="4Fe4S_Fe-S-bd"/>
</dbReference>
<dbReference type="PANTHER" id="PTHR30352:SF4">
    <property type="entry name" value="PYRUVATE FORMATE-LYASE 2-ACTIVATING ENZYME"/>
    <property type="match status" value="1"/>
</dbReference>
<feature type="domain" description="Radical SAM core" evidence="11">
    <location>
        <begin position="14"/>
        <end position="297"/>
    </location>
</feature>
<feature type="domain" description="4Fe-4S ferredoxin-type" evidence="10">
    <location>
        <begin position="45"/>
        <end position="74"/>
    </location>
</feature>